<comment type="cofactor">
    <cofactor evidence="6">
        <name>Mg(2+)</name>
        <dbReference type="ChEBI" id="CHEBI:18420"/>
    </cofactor>
    <cofactor evidence="6">
        <name>Mn(2+)</name>
        <dbReference type="ChEBI" id="CHEBI:29035"/>
    </cofactor>
    <text evidence="6">Mg(2+). Can also accept Mn(2+).</text>
</comment>
<comment type="pathway">
    <text evidence="6">Metabolic intermediate biosynthesis; acetyl-CoA biosynthesis; acetyl-CoA from acetate: step 1/2.</text>
</comment>
<feature type="binding site" evidence="6">
    <location>
        <position position="375"/>
    </location>
    <ligand>
        <name>Mg(2+)</name>
        <dbReference type="ChEBI" id="CHEBI:18420"/>
    </ligand>
</feature>
<dbReference type="OrthoDB" id="9802453at2"/>
<feature type="active site" description="Proton donor/acceptor" evidence="6">
    <location>
        <position position="143"/>
    </location>
</feature>
<dbReference type="PIRSF" id="PIRSF000722">
    <property type="entry name" value="Acetate_prop_kin"/>
    <property type="match status" value="1"/>
</dbReference>
<dbReference type="PANTHER" id="PTHR21060">
    <property type="entry name" value="ACETATE KINASE"/>
    <property type="match status" value="1"/>
</dbReference>
<comment type="similarity">
    <text evidence="1 6 7">Belongs to the acetokinase family.</text>
</comment>
<dbReference type="STRING" id="266749.SAMN05421876_11639"/>
<keyword evidence="6" id="KW-0963">Cytoplasm</keyword>
<feature type="binding site" evidence="6">
    <location>
        <position position="87"/>
    </location>
    <ligand>
        <name>substrate</name>
    </ligand>
</feature>
<dbReference type="PROSITE" id="PS01075">
    <property type="entry name" value="ACETATE_KINASE_1"/>
    <property type="match status" value="1"/>
</dbReference>
<evidence type="ECO:0000256" key="7">
    <source>
        <dbReference type="RuleBase" id="RU003835"/>
    </source>
</evidence>
<dbReference type="InterPro" id="IPR043129">
    <property type="entry name" value="ATPase_NBD"/>
</dbReference>
<dbReference type="Proteomes" id="UP000031473">
    <property type="component" value="Unassembled WGS sequence"/>
</dbReference>
<feature type="site" description="Transition state stabilizer" evidence="6">
    <location>
        <position position="174"/>
    </location>
</feature>
<dbReference type="InterPro" id="IPR023865">
    <property type="entry name" value="Aliphatic_acid_kinase_CS"/>
</dbReference>
<protein>
    <recommendedName>
        <fullName evidence="6">Acetate kinase</fullName>
        <ecNumber evidence="6">2.7.2.1</ecNumber>
    </recommendedName>
    <alternativeName>
        <fullName evidence="6">Acetokinase</fullName>
    </alternativeName>
</protein>
<keyword evidence="3 6" id="KW-0547">Nucleotide-binding</keyword>
<feature type="binding site" evidence="6">
    <location>
        <position position="13"/>
    </location>
    <ligand>
        <name>ATP</name>
        <dbReference type="ChEBI" id="CHEBI:30616"/>
    </ligand>
</feature>
<dbReference type="PROSITE" id="PS01076">
    <property type="entry name" value="ACETATE_KINASE_2"/>
    <property type="match status" value="1"/>
</dbReference>
<dbReference type="GO" id="GO:0005524">
    <property type="term" value="F:ATP binding"/>
    <property type="evidence" value="ECO:0007669"/>
    <property type="project" value="UniProtKB-KW"/>
</dbReference>
<feature type="site" description="Transition state stabilizer" evidence="6">
    <location>
        <position position="235"/>
    </location>
</feature>
<comment type="catalytic activity">
    <reaction evidence="6">
        <text>acetate + ATP = acetyl phosphate + ADP</text>
        <dbReference type="Rhea" id="RHEA:11352"/>
        <dbReference type="ChEBI" id="CHEBI:22191"/>
        <dbReference type="ChEBI" id="CHEBI:30089"/>
        <dbReference type="ChEBI" id="CHEBI:30616"/>
        <dbReference type="ChEBI" id="CHEBI:456216"/>
        <dbReference type="EC" id="2.7.2.1"/>
    </reaction>
</comment>
<accession>A0A0C1FDG7</accession>
<keyword evidence="2 6" id="KW-0808">Transferase</keyword>
<dbReference type="InterPro" id="IPR000890">
    <property type="entry name" value="Aliphatic_acid_kin_short-chain"/>
</dbReference>
<comment type="subcellular location">
    <subcellularLocation>
        <location evidence="6">Cytoplasm</location>
    </subcellularLocation>
</comment>
<comment type="caution">
    <text evidence="6">Lacks conserved residue(s) required for the propagation of feature annotation.</text>
</comment>
<evidence type="ECO:0000256" key="6">
    <source>
        <dbReference type="HAMAP-Rule" id="MF_00020"/>
    </source>
</evidence>
<sequence>MILTINGGSSSIKFSLYEINESLKQVLSGAIENIGTAKSQLNFTTTDDQQKNSLQIETKNHEQAANYLLDWLEKEQYFTSISAIGHRIVHGMQHTEPELVTDELLKELKKISAFDPEHLPEEIKLIEVFKKRFPAIKQIACFDTSFHTSMPVVAKLLSIPRRYFEKGIQRYGFHGLSYSYLMQELKRLTDEETAKSKIILAHLGSGASLAAVKDGESIDTSMGFTPTSGLPMSTRTGDLDPGVAWYLMQHENLNPKEFNHLINQESGLLGISETSGDMRELMNIEDNDNRASEAIDIFCYQTKKWIGAFSAALEGLDILVFSGGIGEYSPEVRCKICDGLEFLGIELDEISNMNNRTIISTDKSKVTVYVIHTNEELMIAKLVNNLLN</sequence>
<organism evidence="8 9">
    <name type="scientific">Kaistella jeonii</name>
    <dbReference type="NCBI Taxonomy" id="266749"/>
    <lineage>
        <taxon>Bacteria</taxon>
        <taxon>Pseudomonadati</taxon>
        <taxon>Bacteroidota</taxon>
        <taxon>Flavobacteriia</taxon>
        <taxon>Flavobacteriales</taxon>
        <taxon>Weeksellaceae</taxon>
        <taxon>Chryseobacterium group</taxon>
        <taxon>Kaistella</taxon>
    </lineage>
</organism>
<reference evidence="8 9" key="1">
    <citation type="submission" date="2014-10" db="EMBL/GenBank/DDBJ databases">
        <title>Kaistella jeonii genome.</title>
        <authorList>
            <person name="Clayton J.T."/>
            <person name="Newman J.D."/>
        </authorList>
    </citation>
    <scope>NUCLEOTIDE SEQUENCE [LARGE SCALE GENOMIC DNA]</scope>
    <source>
        <strain evidence="8 9">DSM 17048</strain>
    </source>
</reference>
<keyword evidence="9" id="KW-1185">Reference proteome</keyword>
<comment type="subunit">
    <text evidence="6">Homodimer.</text>
</comment>
<gene>
    <name evidence="6" type="primary">ackA</name>
    <name evidence="8" type="ORF">OA86_13940</name>
</gene>
<comment type="caution">
    <text evidence="8">The sequence shown here is derived from an EMBL/GenBank/DDBJ whole genome shotgun (WGS) entry which is preliminary data.</text>
</comment>
<dbReference type="GO" id="GO:0006083">
    <property type="term" value="P:acetate metabolic process"/>
    <property type="evidence" value="ECO:0007669"/>
    <property type="project" value="TreeGrafter"/>
</dbReference>
<dbReference type="AlphaFoldDB" id="A0A0C1FDG7"/>
<proteinExistence type="inferred from homology"/>
<dbReference type="RefSeq" id="WP_039354483.1">
    <property type="nucleotide sequence ID" value="NZ_FOLA01000016.1"/>
</dbReference>
<dbReference type="SUPFAM" id="SSF53067">
    <property type="entry name" value="Actin-like ATPase domain"/>
    <property type="match status" value="2"/>
</dbReference>
<feature type="binding site" evidence="6">
    <location>
        <begin position="202"/>
        <end position="206"/>
    </location>
    <ligand>
        <name>ATP</name>
        <dbReference type="ChEBI" id="CHEBI:30616"/>
    </ligand>
</feature>
<evidence type="ECO:0000313" key="8">
    <source>
        <dbReference type="EMBL" id="KIA86014.1"/>
    </source>
</evidence>
<feature type="binding site" evidence="6">
    <location>
        <begin position="277"/>
        <end position="279"/>
    </location>
    <ligand>
        <name>ATP</name>
        <dbReference type="ChEBI" id="CHEBI:30616"/>
    </ligand>
</feature>
<dbReference type="UniPathway" id="UPA00340">
    <property type="reaction ID" value="UER00458"/>
</dbReference>
<evidence type="ECO:0000313" key="9">
    <source>
        <dbReference type="Proteomes" id="UP000031473"/>
    </source>
</evidence>
<dbReference type="NCBIfam" id="TIGR00016">
    <property type="entry name" value="ackA"/>
    <property type="match status" value="1"/>
</dbReference>
<keyword evidence="4 6" id="KW-0418">Kinase</keyword>
<keyword evidence="5 6" id="KW-0067">ATP-binding</keyword>
<dbReference type="GO" id="GO:0000287">
    <property type="term" value="F:magnesium ion binding"/>
    <property type="evidence" value="ECO:0007669"/>
    <property type="project" value="UniProtKB-UniRule"/>
</dbReference>
<dbReference type="PRINTS" id="PR00471">
    <property type="entry name" value="ACETATEKNASE"/>
</dbReference>
<dbReference type="EMBL" id="JSYL01000015">
    <property type="protein sequence ID" value="KIA86014.1"/>
    <property type="molecule type" value="Genomic_DNA"/>
</dbReference>
<evidence type="ECO:0000256" key="1">
    <source>
        <dbReference type="ARBA" id="ARBA00008748"/>
    </source>
</evidence>
<evidence type="ECO:0000256" key="3">
    <source>
        <dbReference type="ARBA" id="ARBA00022741"/>
    </source>
</evidence>
<dbReference type="Gene3D" id="3.30.420.40">
    <property type="match status" value="2"/>
</dbReference>
<keyword evidence="6" id="KW-0460">Magnesium</keyword>
<dbReference type="Pfam" id="PF00871">
    <property type="entry name" value="Acetate_kinase"/>
    <property type="match status" value="1"/>
</dbReference>
<evidence type="ECO:0000256" key="4">
    <source>
        <dbReference type="ARBA" id="ARBA00022777"/>
    </source>
</evidence>
<feature type="binding site" evidence="6">
    <location>
        <position position="6"/>
    </location>
    <ligand>
        <name>Mg(2+)</name>
        <dbReference type="ChEBI" id="CHEBI:18420"/>
    </ligand>
</feature>
<name>A0A0C1FDG7_9FLAO</name>
<keyword evidence="6" id="KW-0479">Metal-binding</keyword>
<evidence type="ECO:0000256" key="2">
    <source>
        <dbReference type="ARBA" id="ARBA00022679"/>
    </source>
</evidence>
<dbReference type="GO" id="GO:0008776">
    <property type="term" value="F:acetate kinase activity"/>
    <property type="evidence" value="ECO:0007669"/>
    <property type="project" value="UniProtKB-UniRule"/>
</dbReference>
<dbReference type="EC" id="2.7.2.1" evidence="6"/>
<dbReference type="InterPro" id="IPR004372">
    <property type="entry name" value="Ac/propionate_kinase"/>
</dbReference>
<dbReference type="HAMAP" id="MF_00020">
    <property type="entry name" value="Acetate_kinase"/>
    <property type="match status" value="1"/>
</dbReference>
<dbReference type="GO" id="GO:0006085">
    <property type="term" value="P:acetyl-CoA biosynthetic process"/>
    <property type="evidence" value="ECO:0007669"/>
    <property type="project" value="UniProtKB-UniRule"/>
</dbReference>
<evidence type="ECO:0000256" key="5">
    <source>
        <dbReference type="ARBA" id="ARBA00022840"/>
    </source>
</evidence>
<dbReference type="PANTHER" id="PTHR21060:SF15">
    <property type="entry name" value="ACETATE KINASE-RELATED"/>
    <property type="match status" value="1"/>
</dbReference>
<dbReference type="GO" id="GO:0005737">
    <property type="term" value="C:cytoplasm"/>
    <property type="evidence" value="ECO:0007669"/>
    <property type="project" value="UniProtKB-SubCell"/>
</dbReference>
<comment type="function">
    <text evidence="6">Catalyzes the formation of acetyl phosphate from acetate and ATP. Can also catalyze the reverse reaction.</text>
</comment>